<keyword evidence="8" id="KW-1185">Reference proteome</keyword>
<accession>A0A0D7A5K0</accession>
<evidence type="ECO:0000256" key="3">
    <source>
        <dbReference type="ARBA" id="ARBA00022989"/>
    </source>
</evidence>
<evidence type="ECO:0000256" key="2">
    <source>
        <dbReference type="ARBA" id="ARBA00022692"/>
    </source>
</evidence>
<dbReference type="Pfam" id="PF01284">
    <property type="entry name" value="MARVEL"/>
    <property type="match status" value="1"/>
</dbReference>
<comment type="subcellular location">
    <subcellularLocation>
        <location evidence="1">Membrane</location>
        <topology evidence="1">Multi-pass membrane protein</topology>
    </subcellularLocation>
</comment>
<evidence type="ECO:0000313" key="8">
    <source>
        <dbReference type="Proteomes" id="UP000054144"/>
    </source>
</evidence>
<evidence type="ECO:0000256" key="5">
    <source>
        <dbReference type="SAM" id="Phobius"/>
    </source>
</evidence>
<dbReference type="EMBL" id="KN882043">
    <property type="protein sequence ID" value="KIY46098.1"/>
    <property type="molecule type" value="Genomic_DNA"/>
</dbReference>
<feature type="domain" description="MARVEL" evidence="6">
    <location>
        <begin position="10"/>
        <end position="151"/>
    </location>
</feature>
<proteinExistence type="predicted"/>
<dbReference type="AlphaFoldDB" id="A0A0D7A5K0"/>
<keyword evidence="3 5" id="KW-1133">Transmembrane helix</keyword>
<feature type="transmembrane region" description="Helical" evidence="5">
    <location>
        <begin position="71"/>
        <end position="92"/>
    </location>
</feature>
<evidence type="ECO:0000313" key="7">
    <source>
        <dbReference type="EMBL" id="KIY46098.1"/>
    </source>
</evidence>
<dbReference type="OrthoDB" id="3364107at2759"/>
<evidence type="ECO:0000256" key="4">
    <source>
        <dbReference type="ARBA" id="ARBA00023136"/>
    </source>
</evidence>
<dbReference type="Proteomes" id="UP000054144">
    <property type="component" value="Unassembled WGS sequence"/>
</dbReference>
<feature type="transmembrane region" description="Helical" evidence="5">
    <location>
        <begin position="143"/>
        <end position="164"/>
    </location>
</feature>
<keyword evidence="2 5" id="KW-0812">Transmembrane</keyword>
<organism evidence="7 8">
    <name type="scientific">Fistulina hepatica ATCC 64428</name>
    <dbReference type="NCBI Taxonomy" id="1128425"/>
    <lineage>
        <taxon>Eukaryota</taxon>
        <taxon>Fungi</taxon>
        <taxon>Dikarya</taxon>
        <taxon>Basidiomycota</taxon>
        <taxon>Agaricomycotina</taxon>
        <taxon>Agaricomycetes</taxon>
        <taxon>Agaricomycetidae</taxon>
        <taxon>Agaricales</taxon>
        <taxon>Fistulinaceae</taxon>
        <taxon>Fistulina</taxon>
    </lineage>
</organism>
<evidence type="ECO:0000259" key="6">
    <source>
        <dbReference type="Pfam" id="PF01284"/>
    </source>
</evidence>
<protein>
    <recommendedName>
        <fullName evidence="6">MARVEL domain-containing protein</fullName>
    </recommendedName>
</protein>
<feature type="transmembrane region" description="Helical" evidence="5">
    <location>
        <begin position="42"/>
        <end position="64"/>
    </location>
</feature>
<keyword evidence="4 5" id="KW-0472">Membrane</keyword>
<sequence>MGFLNVFRFGVFVAVTVFAIVELGLTADITKFANSYYKKYDVGVVLNLAVAVITILSIPTILLLDFLSVKVWILVELAWTALIWILWLAGAADVTHEYNHSYSAFCSHANDYNVIADLYGEESILNDFKKTCKEVQAVAAFAFINWIFLMLYFFTLLAFAIIGIRKGGIWLESVKTANSGDTATATAPAMKEAPAEQAQTA</sequence>
<evidence type="ECO:0000256" key="1">
    <source>
        <dbReference type="ARBA" id="ARBA00004141"/>
    </source>
</evidence>
<dbReference type="InterPro" id="IPR008253">
    <property type="entry name" value="Marvel"/>
</dbReference>
<gene>
    <name evidence="7" type="ORF">FISHEDRAFT_60576</name>
</gene>
<reference evidence="7 8" key="1">
    <citation type="journal article" date="2015" name="Fungal Genet. Biol.">
        <title>Evolution of novel wood decay mechanisms in Agaricales revealed by the genome sequences of Fistulina hepatica and Cylindrobasidium torrendii.</title>
        <authorList>
            <person name="Floudas D."/>
            <person name="Held B.W."/>
            <person name="Riley R."/>
            <person name="Nagy L.G."/>
            <person name="Koehler G."/>
            <person name="Ransdell A.S."/>
            <person name="Younus H."/>
            <person name="Chow J."/>
            <person name="Chiniquy J."/>
            <person name="Lipzen A."/>
            <person name="Tritt A."/>
            <person name="Sun H."/>
            <person name="Haridas S."/>
            <person name="LaButti K."/>
            <person name="Ohm R.A."/>
            <person name="Kues U."/>
            <person name="Blanchette R.A."/>
            <person name="Grigoriev I.V."/>
            <person name="Minto R.E."/>
            <person name="Hibbett D.S."/>
        </authorList>
    </citation>
    <scope>NUCLEOTIDE SEQUENCE [LARGE SCALE GENOMIC DNA]</scope>
    <source>
        <strain evidence="7 8">ATCC 64428</strain>
    </source>
</reference>
<dbReference type="GO" id="GO:0016020">
    <property type="term" value="C:membrane"/>
    <property type="evidence" value="ECO:0007669"/>
    <property type="project" value="UniProtKB-SubCell"/>
</dbReference>
<name>A0A0D7A5K0_9AGAR</name>